<sequence>MNVSPSSKQHSILIVGGGTAGWIAANLIACKLPDFDVTVIESDDIGIIGVGEGSTPHLKLFFETIGIADHEWMPQCNATYKNGITFSGWSHKPGYDSYFHPFETQVDDPFTVPLFFKNIQARMQGFDVDARPDRYFLESFLSQHHLGPLPDDSFPFGVAFGYHFDSGLLGKFLTETAKKRGVKRVEGKISHVLTSASGAIHQVVLENGESITADMFIDCSGFRSLLLQDTLHVEFKSFKENLFNDAAVVLATPISSPLPVETKATALSNGWAWKIPLQNRFGNGYVYSSDYINSTQAEHELRAHLGMLDSDTEARHLSMKVGRVEKHWHKNCVAVGLSQGFIEPLEATAIALSLNTVLQFINCYQEGGFTNQYEDVFNQDINKRFDGIRDYVVCHYKANQRSDTEYWRDNAANPHISERLKAILHLWQNSGNFAAEMYQRNLYGSYNPKSWACLLAGYGVFPNQPLRQVPDPKSYQLELDNVADFLRRCGLNFKPHSALL</sequence>
<feature type="binding site" evidence="2">
    <location>
        <begin position="17"/>
        <end position="20"/>
    </location>
    <ligand>
        <name>FAD</name>
        <dbReference type="ChEBI" id="CHEBI:57692"/>
    </ligand>
</feature>
<feature type="binding site" evidence="2">
    <location>
        <position position="81"/>
    </location>
    <ligand>
        <name>7-chloro-L-tryptophan</name>
        <dbReference type="ChEBI" id="CHEBI:58713"/>
    </ligand>
</feature>
<dbReference type="PANTHER" id="PTHR43747">
    <property type="entry name" value="FAD-BINDING PROTEIN"/>
    <property type="match status" value="1"/>
</dbReference>
<dbReference type="OrthoDB" id="7178350at2"/>
<feature type="active site" evidence="1">
    <location>
        <position position="81"/>
    </location>
</feature>
<dbReference type="Pfam" id="PF04820">
    <property type="entry name" value="Trp_halogenase"/>
    <property type="match status" value="1"/>
</dbReference>
<dbReference type="SUPFAM" id="SSF51905">
    <property type="entry name" value="FAD/NAD(P)-binding domain"/>
    <property type="match status" value="1"/>
</dbReference>
<evidence type="ECO:0000256" key="1">
    <source>
        <dbReference type="PIRSR" id="PIRSR011396-1"/>
    </source>
</evidence>
<dbReference type="InterPro" id="IPR036188">
    <property type="entry name" value="FAD/NAD-bd_sf"/>
</dbReference>
<keyword evidence="4" id="KW-1185">Reference proteome</keyword>
<protein>
    <submittedName>
        <fullName evidence="3">Tryptophan 7-halogenase</fullName>
    </submittedName>
</protein>
<reference evidence="3 4" key="1">
    <citation type="submission" date="2018-11" db="EMBL/GenBank/DDBJ databases">
        <authorList>
            <person name="Ye M.-Q."/>
            <person name="Du Z.-J."/>
        </authorList>
    </citation>
    <scope>NUCLEOTIDE SEQUENCE [LARGE SCALE GENOMIC DNA]</scope>
    <source>
        <strain evidence="3 4">U0105</strain>
    </source>
</reference>
<feature type="binding site" evidence="2">
    <location>
        <position position="337"/>
    </location>
    <ligand>
        <name>FAD</name>
        <dbReference type="ChEBI" id="CHEBI:57692"/>
    </ligand>
</feature>
<organism evidence="3 4">
    <name type="scientific">Alteromonas sediminis</name>
    <dbReference type="NCBI Taxonomy" id="2259342"/>
    <lineage>
        <taxon>Bacteria</taxon>
        <taxon>Pseudomonadati</taxon>
        <taxon>Pseudomonadota</taxon>
        <taxon>Gammaproteobacteria</taxon>
        <taxon>Alteromonadales</taxon>
        <taxon>Alteromonadaceae</taxon>
        <taxon>Alteromonas/Salinimonas group</taxon>
        <taxon>Alteromonas</taxon>
    </lineage>
</organism>
<dbReference type="Gene3D" id="3.50.50.60">
    <property type="entry name" value="FAD/NAD(P)-binding domain"/>
    <property type="match status" value="1"/>
</dbReference>
<dbReference type="PIRSF" id="PIRSF011396">
    <property type="entry name" value="Trp_halogenase"/>
    <property type="match status" value="1"/>
</dbReference>
<dbReference type="GO" id="GO:0000166">
    <property type="term" value="F:nucleotide binding"/>
    <property type="evidence" value="ECO:0007669"/>
    <property type="project" value="UniProtKB-KW"/>
</dbReference>
<feature type="binding site" evidence="2">
    <location>
        <position position="350"/>
    </location>
    <ligand>
        <name>FAD</name>
        <dbReference type="ChEBI" id="CHEBI:57692"/>
    </ligand>
</feature>
<feature type="binding site" evidence="2">
    <location>
        <position position="346"/>
    </location>
    <ligand>
        <name>L-tryptophan</name>
        <dbReference type="ChEBI" id="CHEBI:57912"/>
    </ligand>
</feature>
<evidence type="ECO:0000313" key="4">
    <source>
        <dbReference type="Proteomes" id="UP000275281"/>
    </source>
</evidence>
<dbReference type="GO" id="GO:0004497">
    <property type="term" value="F:monooxygenase activity"/>
    <property type="evidence" value="ECO:0007669"/>
    <property type="project" value="InterPro"/>
</dbReference>
<evidence type="ECO:0000313" key="3">
    <source>
        <dbReference type="EMBL" id="RPJ68012.1"/>
    </source>
</evidence>
<dbReference type="AlphaFoldDB" id="A0A3N5Y2M9"/>
<proteinExistence type="predicted"/>
<dbReference type="Proteomes" id="UP000275281">
    <property type="component" value="Unassembled WGS sequence"/>
</dbReference>
<dbReference type="PANTHER" id="PTHR43747:SF4">
    <property type="entry name" value="FLAVIN-DEPENDENT TRYPTOPHAN HALOGENASE"/>
    <property type="match status" value="1"/>
</dbReference>
<dbReference type="RefSeq" id="WP_124026014.1">
    <property type="nucleotide sequence ID" value="NZ_JBHRSN010000005.1"/>
</dbReference>
<dbReference type="InterPro" id="IPR050816">
    <property type="entry name" value="Flavin-dep_Halogenase_NPB"/>
</dbReference>
<keyword evidence="2" id="KW-0547">Nucleotide-binding</keyword>
<dbReference type="EMBL" id="RPOK01000001">
    <property type="protein sequence ID" value="RPJ68012.1"/>
    <property type="molecule type" value="Genomic_DNA"/>
</dbReference>
<keyword evidence="2" id="KW-0274">FAD</keyword>
<keyword evidence="2" id="KW-0285">Flavoprotein</keyword>
<dbReference type="InterPro" id="IPR006905">
    <property type="entry name" value="Flavin_halogenase"/>
</dbReference>
<comment type="caution">
    <text evidence="3">The sequence shown here is derived from an EMBL/GenBank/DDBJ whole genome shotgun (WGS) entry which is preliminary data.</text>
</comment>
<evidence type="ECO:0000256" key="2">
    <source>
        <dbReference type="PIRSR" id="PIRSR011396-2"/>
    </source>
</evidence>
<dbReference type="InterPro" id="IPR033856">
    <property type="entry name" value="Trp_halogen"/>
</dbReference>
<accession>A0A3N5Y2M9</accession>
<gene>
    <name evidence="3" type="ORF">DRW07_00945</name>
</gene>
<name>A0A3N5Y2M9_9ALTE</name>